<dbReference type="PATRIC" id="fig|1097667.3.peg.1173"/>
<feature type="transmembrane region" description="Helical" evidence="1">
    <location>
        <begin position="138"/>
        <end position="158"/>
    </location>
</feature>
<feature type="transmembrane region" description="Helical" evidence="1">
    <location>
        <begin position="101"/>
        <end position="118"/>
    </location>
</feature>
<reference evidence="2 3" key="1">
    <citation type="journal article" date="2013" name="Biodegradation">
        <title>Quantitative proteomic analysis of ibuprofen-degrading Patulibacter sp. strain I11.</title>
        <authorList>
            <person name="Almeida B."/>
            <person name="Kjeldal H."/>
            <person name="Lolas I."/>
            <person name="Knudsen A.D."/>
            <person name="Carvalho G."/>
            <person name="Nielsen K.L."/>
            <person name="Barreto Crespo M.T."/>
            <person name="Stensballe A."/>
            <person name="Nielsen J.L."/>
        </authorList>
    </citation>
    <scope>NUCLEOTIDE SEQUENCE [LARGE SCALE GENOMIC DNA]</scope>
    <source>
        <strain evidence="2 3">I11</strain>
    </source>
</reference>
<dbReference type="Pfam" id="PF09490">
    <property type="entry name" value="CbtA"/>
    <property type="match status" value="1"/>
</dbReference>
<organism evidence="2 3">
    <name type="scientific">Patulibacter medicamentivorans</name>
    <dbReference type="NCBI Taxonomy" id="1097667"/>
    <lineage>
        <taxon>Bacteria</taxon>
        <taxon>Bacillati</taxon>
        <taxon>Actinomycetota</taxon>
        <taxon>Thermoleophilia</taxon>
        <taxon>Solirubrobacterales</taxon>
        <taxon>Patulibacteraceae</taxon>
        <taxon>Patulibacter</taxon>
    </lineage>
</organism>
<dbReference type="Proteomes" id="UP000005143">
    <property type="component" value="Unassembled WGS sequence"/>
</dbReference>
<protein>
    <submittedName>
        <fullName evidence="2">Putative cobalt transporter CbtA</fullName>
    </submittedName>
</protein>
<feature type="transmembrane region" description="Helical" evidence="1">
    <location>
        <begin position="209"/>
        <end position="230"/>
    </location>
</feature>
<keyword evidence="1" id="KW-1133">Transmembrane helix</keyword>
<evidence type="ECO:0000313" key="3">
    <source>
        <dbReference type="Proteomes" id="UP000005143"/>
    </source>
</evidence>
<accession>H0E309</accession>
<name>H0E309_9ACTN</name>
<keyword evidence="3" id="KW-1185">Reference proteome</keyword>
<evidence type="ECO:0000256" key="1">
    <source>
        <dbReference type="SAM" id="Phobius"/>
    </source>
</evidence>
<dbReference type="AlphaFoldDB" id="H0E309"/>
<dbReference type="RefSeq" id="WP_007571991.1">
    <property type="nucleotide sequence ID" value="NZ_AGUD01000055.1"/>
</dbReference>
<dbReference type="EMBL" id="AGUD01000055">
    <property type="protein sequence ID" value="EHN11937.1"/>
    <property type="molecule type" value="Genomic_DNA"/>
</dbReference>
<comment type="caution">
    <text evidence="2">The sequence shown here is derived from an EMBL/GenBank/DDBJ whole genome shotgun (WGS) entry which is preliminary data.</text>
</comment>
<dbReference type="InterPro" id="IPR012666">
    <property type="entry name" value="CbtA_put"/>
</dbReference>
<sequence>MVRTLLVRGMLVGLVVGLVAFAWAYFVGEPPVKAAIAVEEAAAAKAGAMDEGAPEVSRDLQSTLGLLTGILIFSTAIGGFVGLIFAMIYGRIGALQARATALVIAAVGFTTVVLVPFTKYPANPPAVGSGDTIGERTGWFFVLIVIAIVAAVAAGRLIRDLYARWGVGNAVAAGLLLFAVLIGVAHLALPAENEVRTGFPPQVLWDFRLANLGTQAIIWSLLAFGFGHAAERALAGKPLLGRRAAAGASAPTT</sequence>
<proteinExistence type="predicted"/>
<gene>
    <name evidence="2" type="ORF">PAI11_11760</name>
</gene>
<dbReference type="OrthoDB" id="6851830at2"/>
<keyword evidence="1" id="KW-0472">Membrane</keyword>
<feature type="transmembrane region" description="Helical" evidence="1">
    <location>
        <begin position="64"/>
        <end position="89"/>
    </location>
</feature>
<keyword evidence="1" id="KW-0812">Transmembrane</keyword>
<feature type="transmembrane region" description="Helical" evidence="1">
    <location>
        <begin position="170"/>
        <end position="189"/>
    </location>
</feature>
<evidence type="ECO:0000313" key="2">
    <source>
        <dbReference type="EMBL" id="EHN11937.1"/>
    </source>
</evidence>
<feature type="transmembrane region" description="Helical" evidence="1">
    <location>
        <begin position="5"/>
        <end position="26"/>
    </location>
</feature>